<proteinExistence type="predicted"/>
<dbReference type="Proteomes" id="UP001058974">
    <property type="component" value="Chromosome 1"/>
</dbReference>
<reference evidence="2 3" key="1">
    <citation type="journal article" date="2022" name="Nat. Genet.">
        <title>Improved pea reference genome and pan-genome highlight genomic features and evolutionary characteristics.</title>
        <authorList>
            <person name="Yang T."/>
            <person name="Liu R."/>
            <person name="Luo Y."/>
            <person name="Hu S."/>
            <person name="Wang D."/>
            <person name="Wang C."/>
            <person name="Pandey M.K."/>
            <person name="Ge S."/>
            <person name="Xu Q."/>
            <person name="Li N."/>
            <person name="Li G."/>
            <person name="Huang Y."/>
            <person name="Saxena R.K."/>
            <person name="Ji Y."/>
            <person name="Li M."/>
            <person name="Yan X."/>
            <person name="He Y."/>
            <person name="Liu Y."/>
            <person name="Wang X."/>
            <person name="Xiang C."/>
            <person name="Varshney R.K."/>
            <person name="Ding H."/>
            <person name="Gao S."/>
            <person name="Zong X."/>
        </authorList>
    </citation>
    <scope>NUCLEOTIDE SEQUENCE [LARGE SCALE GENOMIC DNA]</scope>
    <source>
        <strain evidence="2 3">cv. Zhongwan 6</strain>
    </source>
</reference>
<dbReference type="EMBL" id="JAMSHJ010000001">
    <property type="protein sequence ID" value="KAI5446158.1"/>
    <property type="molecule type" value="Genomic_DNA"/>
</dbReference>
<evidence type="ECO:0000313" key="2">
    <source>
        <dbReference type="EMBL" id="KAI5446158.1"/>
    </source>
</evidence>
<feature type="region of interest" description="Disordered" evidence="1">
    <location>
        <begin position="112"/>
        <end position="134"/>
    </location>
</feature>
<gene>
    <name evidence="2" type="ORF">KIW84_014130</name>
</gene>
<comment type="caution">
    <text evidence="2">The sequence shown here is derived from an EMBL/GenBank/DDBJ whole genome shotgun (WGS) entry which is preliminary data.</text>
</comment>
<dbReference type="AlphaFoldDB" id="A0A9D5BLW2"/>
<evidence type="ECO:0000256" key="1">
    <source>
        <dbReference type="SAM" id="MobiDB-lite"/>
    </source>
</evidence>
<name>A0A9D5BLW2_PEA</name>
<sequence>MPSTYLMDDSPLPSSCVPAFIEISQVLLLEFTEMVGAPQQPVSLLLDALDDDQYVEYQLEDLIGFPSSAEEEERMLMEAVMDFLKDLEVQNPKAEKPPAISSVTYVSVELSDKDNSHDSSQEISKPMEKESSLVEHRIDSKPKNISIALEESASLNAEPNTVVVKHPLCLKSEPSLIGGVQLPPPQDNTLSASRHTKKPISLQHSIAKPTRSIKEIKCQNKTFKQGMLFLNIKLQVPICR</sequence>
<organism evidence="2 3">
    <name type="scientific">Pisum sativum</name>
    <name type="common">Garden pea</name>
    <name type="synonym">Lathyrus oleraceus</name>
    <dbReference type="NCBI Taxonomy" id="3888"/>
    <lineage>
        <taxon>Eukaryota</taxon>
        <taxon>Viridiplantae</taxon>
        <taxon>Streptophyta</taxon>
        <taxon>Embryophyta</taxon>
        <taxon>Tracheophyta</taxon>
        <taxon>Spermatophyta</taxon>
        <taxon>Magnoliopsida</taxon>
        <taxon>eudicotyledons</taxon>
        <taxon>Gunneridae</taxon>
        <taxon>Pentapetalae</taxon>
        <taxon>rosids</taxon>
        <taxon>fabids</taxon>
        <taxon>Fabales</taxon>
        <taxon>Fabaceae</taxon>
        <taxon>Papilionoideae</taxon>
        <taxon>50 kb inversion clade</taxon>
        <taxon>NPAAA clade</taxon>
        <taxon>Hologalegina</taxon>
        <taxon>IRL clade</taxon>
        <taxon>Fabeae</taxon>
        <taxon>Lathyrus</taxon>
    </lineage>
</organism>
<keyword evidence="3" id="KW-1185">Reference proteome</keyword>
<accession>A0A9D5BLW2</accession>
<evidence type="ECO:0000313" key="3">
    <source>
        <dbReference type="Proteomes" id="UP001058974"/>
    </source>
</evidence>
<dbReference type="Gramene" id="Psat01G0413000-T1">
    <property type="protein sequence ID" value="KAI5446158.1"/>
    <property type="gene ID" value="KIW84_014130"/>
</dbReference>
<protein>
    <submittedName>
        <fullName evidence="2">Uncharacterized protein</fullName>
    </submittedName>
</protein>